<accession>A0ABY6EB88</accession>
<dbReference type="EMBL" id="CP106793">
    <property type="protein sequence ID" value="UXY23947.1"/>
    <property type="molecule type" value="Genomic_DNA"/>
</dbReference>
<evidence type="ECO:0000313" key="3">
    <source>
        <dbReference type="Proteomes" id="UP001061298"/>
    </source>
</evidence>
<name>A0ABY6EB88_9ACTN</name>
<protein>
    <submittedName>
        <fullName evidence="2">Uncharacterized protein</fullName>
    </submittedName>
</protein>
<proteinExistence type="predicted"/>
<reference evidence="2" key="1">
    <citation type="submission" date="2022-10" db="EMBL/GenBank/DDBJ databases">
        <authorList>
            <person name="Mo P."/>
        </authorList>
    </citation>
    <scope>NUCLEOTIDE SEQUENCE</scope>
    <source>
        <strain evidence="2">HUAS 13-4</strain>
    </source>
</reference>
<dbReference type="Proteomes" id="UP001061298">
    <property type="component" value="Chromosome"/>
</dbReference>
<sequence length="70" mass="7673">MIDGAEAPCPNPRADAVSALGCEVCNGWGSVITHWGRHELCFTCQPHADRGDDETSTASQAAWQGRYRRR</sequence>
<evidence type="ECO:0000313" key="2">
    <source>
        <dbReference type="EMBL" id="UXY23947.1"/>
    </source>
</evidence>
<keyword evidence="3" id="KW-1185">Reference proteome</keyword>
<organism evidence="2 3">
    <name type="scientific">Streptomyces cynarae</name>
    <dbReference type="NCBI Taxonomy" id="2981134"/>
    <lineage>
        <taxon>Bacteria</taxon>
        <taxon>Bacillati</taxon>
        <taxon>Actinomycetota</taxon>
        <taxon>Actinomycetes</taxon>
        <taxon>Kitasatosporales</taxon>
        <taxon>Streptomycetaceae</taxon>
        <taxon>Streptomyces</taxon>
    </lineage>
</organism>
<dbReference type="RefSeq" id="WP_263234182.1">
    <property type="nucleotide sequence ID" value="NZ_CP106793.1"/>
</dbReference>
<gene>
    <name evidence="2" type="ORF">N8I84_38525</name>
</gene>
<evidence type="ECO:0000256" key="1">
    <source>
        <dbReference type="SAM" id="MobiDB-lite"/>
    </source>
</evidence>
<feature type="region of interest" description="Disordered" evidence="1">
    <location>
        <begin position="47"/>
        <end position="70"/>
    </location>
</feature>